<sequence length="418" mass="44480">MENTRTLSQVDPEIAQVLRHETERQEEGLELIASENFVSPAVMEAVGSVLTNKYAEGYPGKRYYGGCEVVDVAENLAIARAKELFGADAVNVQAHSGSQANMGAFMALMKPGDTMLSLDLNSGGHLTHGASFNFSGKLYKVVHYGLSRDTETIDFAQVESLALEHKPKVLVVGASAYPRTLDFAKFREIADKVGAAMLVDMAHIAGLVAAGVHPSPVPFAEIVTTTTHKTLRGPRGGMVLSREAFAKTINSQIFPGIQGGPLMHAIAGKAVAFKEALTPEFKAYQKQIVANAQALAEALKSAGLRLCSGGTDNHLMLVDLRAKKLTGKVAEDVLGKAGITVNKNMIPFDPEKPTTTSGVRVGTPAITTRGMREAEMAVVGRLIGQALDAAQDDAALARVKGQVKELAQGFPLYASRLK</sequence>
<keyword evidence="17" id="KW-1185">Reference proteome</keyword>
<dbReference type="Gene3D" id="3.90.1150.10">
    <property type="entry name" value="Aspartate Aminotransferase, domain 1"/>
    <property type="match status" value="1"/>
</dbReference>
<evidence type="ECO:0000256" key="7">
    <source>
        <dbReference type="ARBA" id="ARBA00022563"/>
    </source>
</evidence>
<evidence type="ECO:0000313" key="15">
    <source>
        <dbReference type="EMBL" id="NOK34312.1"/>
    </source>
</evidence>
<name>A0A3A8ILK3_9BACT</name>
<dbReference type="GO" id="GO:0019264">
    <property type="term" value="P:glycine biosynthetic process from serine"/>
    <property type="evidence" value="ECO:0007669"/>
    <property type="project" value="UniProtKB-UniRule"/>
</dbReference>
<dbReference type="Proteomes" id="UP000563426">
    <property type="component" value="Unassembled WGS sequence"/>
</dbReference>
<dbReference type="GO" id="GO:0035999">
    <property type="term" value="P:tetrahydrofolate interconversion"/>
    <property type="evidence" value="ECO:0007669"/>
    <property type="project" value="UniProtKB-UniRule"/>
</dbReference>
<evidence type="ECO:0000256" key="8">
    <source>
        <dbReference type="ARBA" id="ARBA00022605"/>
    </source>
</evidence>
<feature type="modified residue" description="N6-(pyridoxal phosphate)lysine" evidence="11 12">
    <location>
        <position position="229"/>
    </location>
</feature>
<dbReference type="PROSITE" id="PS00096">
    <property type="entry name" value="SHMT"/>
    <property type="match status" value="1"/>
</dbReference>
<dbReference type="Pfam" id="PF00464">
    <property type="entry name" value="SHMT"/>
    <property type="match status" value="1"/>
</dbReference>
<keyword evidence="6 11" id="KW-0963">Cytoplasm</keyword>
<evidence type="ECO:0000256" key="1">
    <source>
        <dbReference type="ARBA" id="ARBA00001528"/>
    </source>
</evidence>
<dbReference type="InterPro" id="IPR039429">
    <property type="entry name" value="SHMT-like_dom"/>
</dbReference>
<comment type="caution">
    <text evidence="14">The sequence shown here is derived from an EMBL/GenBank/DDBJ whole genome shotgun (WGS) entry which is preliminary data.</text>
</comment>
<comment type="pathway">
    <text evidence="11">One-carbon metabolism; tetrahydrofolate interconversion.</text>
</comment>
<dbReference type="RefSeq" id="WP_120525334.1">
    <property type="nucleotide sequence ID" value="NZ_JABFJV010000065.1"/>
</dbReference>
<comment type="similarity">
    <text evidence="4 11">Belongs to the SHMT family.</text>
</comment>
<keyword evidence="9 11" id="KW-0808">Transferase</keyword>
<dbReference type="NCBIfam" id="NF000586">
    <property type="entry name" value="PRK00011.1"/>
    <property type="match status" value="1"/>
</dbReference>
<protein>
    <recommendedName>
        <fullName evidence="11">Serine hydroxymethyltransferase</fullName>
        <shortName evidence="11">SHMT</shortName>
        <shortName evidence="11">Serine methylase</shortName>
        <ecNumber evidence="11">2.1.2.1</ecNumber>
    </recommendedName>
</protein>
<dbReference type="GO" id="GO:0005829">
    <property type="term" value="C:cytosol"/>
    <property type="evidence" value="ECO:0007669"/>
    <property type="project" value="TreeGrafter"/>
</dbReference>
<dbReference type="PANTHER" id="PTHR11680:SF50">
    <property type="entry name" value="SERINE HYDROXYMETHYLTRANSFERASE"/>
    <property type="match status" value="1"/>
</dbReference>
<dbReference type="FunFam" id="3.40.640.10:FF:000001">
    <property type="entry name" value="Serine hydroxymethyltransferase"/>
    <property type="match status" value="1"/>
</dbReference>
<comment type="caution">
    <text evidence="11">Lacks conserved residue(s) required for the propagation of feature annotation.</text>
</comment>
<evidence type="ECO:0000256" key="10">
    <source>
        <dbReference type="ARBA" id="ARBA00022898"/>
    </source>
</evidence>
<evidence type="ECO:0000256" key="12">
    <source>
        <dbReference type="PIRSR" id="PIRSR000412-50"/>
    </source>
</evidence>
<gene>
    <name evidence="11" type="primary">glyA</name>
    <name evidence="15" type="ORF">HMI49_14005</name>
    <name evidence="14" type="ORF">HNS30_21785</name>
</gene>
<keyword evidence="7 11" id="KW-0554">One-carbon metabolism</keyword>
<dbReference type="PANTHER" id="PTHR11680">
    <property type="entry name" value="SERINE HYDROXYMETHYLTRANSFERASE"/>
    <property type="match status" value="1"/>
</dbReference>
<dbReference type="InterPro" id="IPR015421">
    <property type="entry name" value="PyrdxlP-dep_Trfase_major"/>
</dbReference>
<evidence type="ECO:0000259" key="13">
    <source>
        <dbReference type="Pfam" id="PF00464"/>
    </source>
</evidence>
<keyword evidence="14" id="KW-0489">Methyltransferase</keyword>
<keyword evidence="10 11" id="KW-0663">Pyridoxal phosphate</keyword>
<dbReference type="OrthoDB" id="9803846at2"/>
<accession>A0A3A8ILK3</accession>
<feature type="binding site" evidence="11">
    <location>
        <begin position="124"/>
        <end position="126"/>
    </location>
    <ligand>
        <name>(6S)-5,6,7,8-tetrahydrofolate</name>
        <dbReference type="ChEBI" id="CHEBI:57453"/>
    </ligand>
</feature>
<reference evidence="16 17" key="1">
    <citation type="submission" date="2020-05" db="EMBL/GenBank/DDBJ databases">
        <authorList>
            <person name="Whitworth D."/>
        </authorList>
    </citation>
    <scope>NUCLEOTIDE SEQUENCE [LARGE SCALE GENOMIC DNA]</scope>
    <source>
        <strain evidence="15 17">AB043B</strain>
        <strain evidence="14 16">CA046A</strain>
    </source>
</reference>
<dbReference type="GO" id="GO:0008168">
    <property type="term" value="F:methyltransferase activity"/>
    <property type="evidence" value="ECO:0007669"/>
    <property type="project" value="UniProtKB-KW"/>
</dbReference>
<keyword evidence="8 11" id="KW-0028">Amino-acid biosynthesis</keyword>
<organism evidence="14 16">
    <name type="scientific">Corallococcus exercitus</name>
    <dbReference type="NCBI Taxonomy" id="2316736"/>
    <lineage>
        <taxon>Bacteria</taxon>
        <taxon>Pseudomonadati</taxon>
        <taxon>Myxococcota</taxon>
        <taxon>Myxococcia</taxon>
        <taxon>Myxococcales</taxon>
        <taxon>Cystobacterineae</taxon>
        <taxon>Myxococcaceae</taxon>
        <taxon>Corallococcus</taxon>
    </lineage>
</organism>
<dbReference type="UniPathway" id="UPA00193"/>
<dbReference type="SUPFAM" id="SSF53383">
    <property type="entry name" value="PLP-dependent transferases"/>
    <property type="match status" value="1"/>
</dbReference>
<dbReference type="FunFam" id="3.90.1150.10:FF:000003">
    <property type="entry name" value="Serine hydroxymethyltransferase"/>
    <property type="match status" value="1"/>
</dbReference>
<dbReference type="GO" id="GO:0032259">
    <property type="term" value="P:methylation"/>
    <property type="evidence" value="ECO:0007669"/>
    <property type="project" value="UniProtKB-KW"/>
</dbReference>
<comment type="subcellular location">
    <subcellularLocation>
        <location evidence="3 11">Cytoplasm</location>
    </subcellularLocation>
</comment>
<comment type="subunit">
    <text evidence="5 11">Homodimer.</text>
</comment>
<evidence type="ECO:0000256" key="6">
    <source>
        <dbReference type="ARBA" id="ARBA00022490"/>
    </source>
</evidence>
<dbReference type="AlphaFoldDB" id="A0A3A8ILK3"/>
<dbReference type="EMBL" id="JABFJV010000065">
    <property type="protein sequence ID" value="NOK34312.1"/>
    <property type="molecule type" value="Genomic_DNA"/>
</dbReference>
<dbReference type="InterPro" id="IPR001085">
    <property type="entry name" value="Ser_HO-MeTrfase"/>
</dbReference>
<evidence type="ECO:0000313" key="16">
    <source>
        <dbReference type="Proteomes" id="UP000528460"/>
    </source>
</evidence>
<proteinExistence type="inferred from homology"/>
<evidence type="ECO:0000313" key="14">
    <source>
        <dbReference type="EMBL" id="NOK11677.1"/>
    </source>
</evidence>
<comment type="pathway">
    <text evidence="11">Amino-acid biosynthesis; glycine biosynthesis; glycine from L-serine: step 1/1.</text>
</comment>
<evidence type="ECO:0000256" key="9">
    <source>
        <dbReference type="ARBA" id="ARBA00022679"/>
    </source>
</evidence>
<dbReference type="HAMAP" id="MF_00051">
    <property type="entry name" value="SHMT"/>
    <property type="match status" value="1"/>
</dbReference>
<evidence type="ECO:0000256" key="4">
    <source>
        <dbReference type="ARBA" id="ARBA00006376"/>
    </source>
</evidence>
<dbReference type="Proteomes" id="UP000528460">
    <property type="component" value="Unassembled WGS sequence"/>
</dbReference>
<feature type="domain" description="Serine hydroxymethyltransferase-like" evidence="13">
    <location>
        <begin position="7"/>
        <end position="383"/>
    </location>
</feature>
<feature type="binding site" evidence="11">
    <location>
        <position position="243"/>
    </location>
    <ligand>
        <name>(6S)-5,6,7,8-tetrahydrofolate</name>
        <dbReference type="ChEBI" id="CHEBI:57453"/>
    </ligand>
</feature>
<dbReference type="Gene3D" id="3.40.640.10">
    <property type="entry name" value="Type I PLP-dependent aspartate aminotransferase-like (Major domain)"/>
    <property type="match status" value="1"/>
</dbReference>
<dbReference type="InterPro" id="IPR049943">
    <property type="entry name" value="Ser_HO-MeTrfase-like"/>
</dbReference>
<evidence type="ECO:0000256" key="2">
    <source>
        <dbReference type="ARBA" id="ARBA00001933"/>
    </source>
</evidence>
<comment type="function">
    <text evidence="11">Catalyzes the reversible interconversion of serine and glycine with tetrahydrofolate (THF) serving as the one-carbon carrier. This reaction serves as the major source of one-carbon groups required for the biosynthesis of purines, thymidylate, methionine, and other important biomolecules. Also exhibits THF-independent aldolase activity toward beta-hydroxyamino acids, producing glycine and aldehydes, via a retro-aldol mechanism.</text>
</comment>
<comment type="cofactor">
    <cofactor evidence="2 11 12">
        <name>pyridoxal 5'-phosphate</name>
        <dbReference type="ChEBI" id="CHEBI:597326"/>
    </cofactor>
</comment>
<dbReference type="InterPro" id="IPR015424">
    <property type="entry name" value="PyrdxlP-dep_Trfase"/>
</dbReference>
<feature type="binding site" evidence="11">
    <location>
        <position position="120"/>
    </location>
    <ligand>
        <name>(6S)-5,6,7,8-tetrahydrofolate</name>
        <dbReference type="ChEBI" id="CHEBI:57453"/>
    </ligand>
</feature>
<evidence type="ECO:0000256" key="5">
    <source>
        <dbReference type="ARBA" id="ARBA00011738"/>
    </source>
</evidence>
<dbReference type="EMBL" id="JABFJW010000174">
    <property type="protein sequence ID" value="NOK11677.1"/>
    <property type="molecule type" value="Genomic_DNA"/>
</dbReference>
<comment type="catalytic activity">
    <reaction evidence="1 11">
        <text>(6R)-5,10-methylene-5,6,7,8-tetrahydrofolate + glycine + H2O = (6S)-5,6,7,8-tetrahydrofolate + L-serine</text>
        <dbReference type="Rhea" id="RHEA:15481"/>
        <dbReference type="ChEBI" id="CHEBI:15377"/>
        <dbReference type="ChEBI" id="CHEBI:15636"/>
        <dbReference type="ChEBI" id="CHEBI:33384"/>
        <dbReference type="ChEBI" id="CHEBI:57305"/>
        <dbReference type="ChEBI" id="CHEBI:57453"/>
        <dbReference type="EC" id="2.1.2.1"/>
    </reaction>
</comment>
<dbReference type="InterPro" id="IPR015422">
    <property type="entry name" value="PyrdxlP-dep_Trfase_small"/>
</dbReference>
<feature type="site" description="Plays an important role in substrate specificity" evidence="11">
    <location>
        <position position="228"/>
    </location>
</feature>
<evidence type="ECO:0000256" key="3">
    <source>
        <dbReference type="ARBA" id="ARBA00004496"/>
    </source>
</evidence>
<dbReference type="GO" id="GO:0004372">
    <property type="term" value="F:glycine hydroxymethyltransferase activity"/>
    <property type="evidence" value="ECO:0007669"/>
    <property type="project" value="UniProtKB-UniRule"/>
</dbReference>
<dbReference type="CDD" id="cd00378">
    <property type="entry name" value="SHMT"/>
    <property type="match status" value="1"/>
</dbReference>
<dbReference type="InterPro" id="IPR019798">
    <property type="entry name" value="Ser_HO-MeTrfase_PLP_BS"/>
</dbReference>
<evidence type="ECO:0000313" key="17">
    <source>
        <dbReference type="Proteomes" id="UP000563426"/>
    </source>
</evidence>
<dbReference type="EC" id="2.1.2.1" evidence="11"/>
<dbReference type="UniPathway" id="UPA00288">
    <property type="reaction ID" value="UER01023"/>
</dbReference>
<dbReference type="GO" id="GO:0030170">
    <property type="term" value="F:pyridoxal phosphate binding"/>
    <property type="evidence" value="ECO:0007669"/>
    <property type="project" value="UniProtKB-UniRule"/>
</dbReference>
<dbReference type="PIRSF" id="PIRSF000412">
    <property type="entry name" value="SHMT"/>
    <property type="match status" value="1"/>
</dbReference>
<evidence type="ECO:0000256" key="11">
    <source>
        <dbReference type="HAMAP-Rule" id="MF_00051"/>
    </source>
</evidence>